<gene>
    <name evidence="3" type="ORF">UFOVP1146_89</name>
    <name evidence="4" type="ORF">UFOVP1638_55</name>
    <name evidence="1" type="ORF">UFOVP812_2</name>
    <name evidence="2" type="ORF">UFOVP818_142</name>
</gene>
<reference evidence="2" key="1">
    <citation type="submission" date="2020-04" db="EMBL/GenBank/DDBJ databases">
        <authorList>
            <person name="Chiriac C."/>
            <person name="Salcher M."/>
            <person name="Ghai R."/>
            <person name="Kavagutti S V."/>
        </authorList>
    </citation>
    <scope>NUCLEOTIDE SEQUENCE</scope>
</reference>
<dbReference type="EMBL" id="LR797502">
    <property type="protein sequence ID" value="CAB4220761.1"/>
    <property type="molecule type" value="Genomic_DNA"/>
</dbReference>
<name>A0A6J5P6J2_9CAUD</name>
<evidence type="ECO:0000313" key="4">
    <source>
        <dbReference type="EMBL" id="CAB4220761.1"/>
    </source>
</evidence>
<dbReference type="EMBL" id="LR796776">
    <property type="protein sequence ID" value="CAB4165606.1"/>
    <property type="molecule type" value="Genomic_DNA"/>
</dbReference>
<protein>
    <submittedName>
        <fullName evidence="2">Uncharacterized protein</fullName>
    </submittedName>
</protein>
<dbReference type="EMBL" id="LR797099">
    <property type="protein sequence ID" value="CAB4186743.1"/>
    <property type="molecule type" value="Genomic_DNA"/>
</dbReference>
<sequence>MQRISCHCTFELAVTGVTGNYRATRLPFTDLTGTVINTESAWHHSRNRQRNWETLTQLISMRTQLFDIHEPQFLSDLEQWFFEFAIEGADIFRIETDDLALLKADCENVPMLLGLDKNQVSIGALISSGPNQNIWFVTITDK</sequence>
<accession>A0A6J5P6J2</accession>
<dbReference type="EMBL" id="LR796758">
    <property type="protein sequence ID" value="CAB4163193.1"/>
    <property type="molecule type" value="Genomic_DNA"/>
</dbReference>
<evidence type="ECO:0000313" key="3">
    <source>
        <dbReference type="EMBL" id="CAB4186743.1"/>
    </source>
</evidence>
<organism evidence="2">
    <name type="scientific">uncultured Caudovirales phage</name>
    <dbReference type="NCBI Taxonomy" id="2100421"/>
    <lineage>
        <taxon>Viruses</taxon>
        <taxon>Duplodnaviria</taxon>
        <taxon>Heunggongvirae</taxon>
        <taxon>Uroviricota</taxon>
        <taxon>Caudoviricetes</taxon>
        <taxon>Peduoviridae</taxon>
        <taxon>Maltschvirus</taxon>
        <taxon>Maltschvirus maltsch</taxon>
    </lineage>
</organism>
<proteinExistence type="predicted"/>
<evidence type="ECO:0000313" key="1">
    <source>
        <dbReference type="EMBL" id="CAB4163193.1"/>
    </source>
</evidence>
<evidence type="ECO:0000313" key="2">
    <source>
        <dbReference type="EMBL" id="CAB4165606.1"/>
    </source>
</evidence>